<dbReference type="GO" id="GO:0045892">
    <property type="term" value="P:negative regulation of DNA-templated transcription"/>
    <property type="evidence" value="ECO:0007669"/>
    <property type="project" value="InterPro"/>
</dbReference>
<dbReference type="InterPro" id="IPR010744">
    <property type="entry name" value="Phage_CI_N"/>
</dbReference>
<reference evidence="2" key="2">
    <citation type="submission" date="2020-09" db="EMBL/GenBank/DDBJ databases">
        <authorList>
            <person name="Sun Q."/>
            <person name="Zhou Y."/>
        </authorList>
    </citation>
    <scope>NUCLEOTIDE SEQUENCE</scope>
    <source>
        <strain evidence="2">CGMCC 1.15082</strain>
    </source>
</reference>
<gene>
    <name evidence="2" type="ORF">GCM10011491_07270</name>
</gene>
<accession>A0A916S5T7</accession>
<proteinExistence type="predicted"/>
<dbReference type="InterPro" id="IPR010982">
    <property type="entry name" value="Lambda_DNA-bd_dom_sf"/>
</dbReference>
<dbReference type="Proteomes" id="UP000646478">
    <property type="component" value="Unassembled WGS sequence"/>
</dbReference>
<evidence type="ECO:0000313" key="3">
    <source>
        <dbReference type="Proteomes" id="UP000646478"/>
    </source>
</evidence>
<keyword evidence="3" id="KW-1185">Reference proteome</keyword>
<dbReference type="GO" id="GO:0003677">
    <property type="term" value="F:DNA binding"/>
    <property type="evidence" value="ECO:0007669"/>
    <property type="project" value="InterPro"/>
</dbReference>
<dbReference type="Pfam" id="PF07022">
    <property type="entry name" value="Phage_CI_repr"/>
    <property type="match status" value="1"/>
</dbReference>
<evidence type="ECO:0000313" key="2">
    <source>
        <dbReference type="EMBL" id="GGA82408.1"/>
    </source>
</evidence>
<name>A0A916S5T7_9HYPH</name>
<comment type="caution">
    <text evidence="2">The sequence shown here is derived from an EMBL/GenBank/DDBJ whole genome shotgun (WGS) entry which is preliminary data.</text>
</comment>
<organism evidence="2 3">
    <name type="scientific">Brucella endophytica</name>
    <dbReference type="NCBI Taxonomy" id="1963359"/>
    <lineage>
        <taxon>Bacteria</taxon>
        <taxon>Pseudomonadati</taxon>
        <taxon>Pseudomonadota</taxon>
        <taxon>Alphaproteobacteria</taxon>
        <taxon>Hyphomicrobiales</taxon>
        <taxon>Brucellaceae</taxon>
        <taxon>Brucella/Ochrobactrum group</taxon>
        <taxon>Brucella</taxon>
    </lineage>
</organism>
<dbReference type="Gene3D" id="1.10.260.40">
    <property type="entry name" value="lambda repressor-like DNA-binding domains"/>
    <property type="match status" value="1"/>
</dbReference>
<sequence>MTKRIDVYISTLKRLTRTETDTALASALGVAKQTISSWRRRETVPWRLQYELIDKYGPEAAFNNEINYVATQREKQVILHVFLALYDIHKDRFDPSKDPRRYNDWAQAFLNFEYQLERLIREAGFVGEENGLFDRVAIADAILKKIESGELEDATHSFDVFLHDSEGPQ</sequence>
<evidence type="ECO:0000259" key="1">
    <source>
        <dbReference type="Pfam" id="PF07022"/>
    </source>
</evidence>
<dbReference type="EMBL" id="BMHH01000002">
    <property type="protein sequence ID" value="GGA82408.1"/>
    <property type="molecule type" value="Genomic_DNA"/>
</dbReference>
<dbReference type="AlphaFoldDB" id="A0A916S5T7"/>
<protein>
    <recommendedName>
        <fullName evidence="1">Bacteriophage CI repressor N-terminal domain-containing protein</fullName>
    </recommendedName>
</protein>
<reference evidence="2" key="1">
    <citation type="journal article" date="2014" name="Int. J. Syst. Evol. Microbiol.">
        <title>Complete genome sequence of Corynebacterium casei LMG S-19264T (=DSM 44701T), isolated from a smear-ripened cheese.</title>
        <authorList>
            <consortium name="US DOE Joint Genome Institute (JGI-PGF)"/>
            <person name="Walter F."/>
            <person name="Albersmeier A."/>
            <person name="Kalinowski J."/>
            <person name="Ruckert C."/>
        </authorList>
    </citation>
    <scope>NUCLEOTIDE SEQUENCE</scope>
    <source>
        <strain evidence="2">CGMCC 1.15082</strain>
    </source>
</reference>
<feature type="domain" description="Bacteriophage CI repressor N-terminal" evidence="1">
    <location>
        <begin position="9"/>
        <end position="45"/>
    </location>
</feature>